<dbReference type="OrthoDB" id="7058586at2"/>
<proteinExistence type="predicted"/>
<name>A0A2S7DPX4_9XANT</name>
<evidence type="ECO:0000313" key="4">
    <source>
        <dbReference type="Proteomes" id="UP001214201"/>
    </source>
</evidence>
<keyword evidence="4" id="KW-1185">Reference proteome</keyword>
<accession>A0A2S7DPX4</accession>
<dbReference type="Pfam" id="PF11066">
    <property type="entry name" value="DUF2867"/>
    <property type="match status" value="1"/>
</dbReference>
<gene>
    <name evidence="2" type="ORF">K6978_12750</name>
    <name evidence="1" type="ORF">XcuCFBP2542_12605</name>
</gene>
<dbReference type="EMBL" id="MDED01000022">
    <property type="protein sequence ID" value="PPU75873.1"/>
    <property type="molecule type" value="Genomic_DNA"/>
</dbReference>
<dbReference type="EMBL" id="CP082214">
    <property type="protein sequence ID" value="WDM73655.1"/>
    <property type="molecule type" value="Genomic_DNA"/>
</dbReference>
<evidence type="ECO:0000313" key="1">
    <source>
        <dbReference type="EMBL" id="PPU75873.1"/>
    </source>
</evidence>
<reference evidence="2 4" key="2">
    <citation type="submission" date="2021-08" db="EMBL/GenBank/DDBJ databases">
        <title>Genome sequences of Xanthomonas cucurbitae isolates from 5 Midwestern US states.</title>
        <authorList>
            <person name="Hind S.R."/>
        </authorList>
    </citation>
    <scope>NUCLEOTIDE SEQUENCE [LARGE SCALE GENOMIC DNA]</scope>
    <source>
        <strain evidence="2 4">OH_261</strain>
    </source>
</reference>
<dbReference type="Proteomes" id="UP001214201">
    <property type="component" value="Chromosome"/>
</dbReference>
<sequence>MLIAQLDPGAGDSLIAQTVERQRQHPAHHDALDEPSAQLSAPDLSHGDPTSLFSFSVGPQGHPFHCHAGHRVFTAITGSGGAQLRFSTASLQQLDADPNAFVRALRYVNLPGDSLFTVRFGGGTWHQFAPAQSNAAHSAFFALSCHPDEAGGVLSDAQQTLVHQGQATIASLTELLPAAVTALLQAAPPAAADVPTVSLSLHASPESWQQRACSRARRWSGRLRQALTRARRPGFVATHLPLPQVSPLPALPPEALLHGQLGSAVHFQDGHQLELDARQLHSDTLQGVLCDLLQAFVDQPPRGVSGLMQLRNLLVAPLGWRTSRRGCPVSPLLDPSATHLFAGRFPVLAQRSDADGQQIQVVLGADDKHLRFRSLIALRRIGDQRIALTMATQVSCRNWLGRVYIASILHVHHHYIVPAMLRAAAQRLLHAEHAESAAWLAHSP</sequence>
<dbReference type="InterPro" id="IPR021295">
    <property type="entry name" value="DUF2867"/>
</dbReference>
<evidence type="ECO:0000313" key="2">
    <source>
        <dbReference type="EMBL" id="WDM73655.1"/>
    </source>
</evidence>
<dbReference type="RefSeq" id="WP_104603942.1">
    <property type="nucleotide sequence ID" value="NZ_CP033326.1"/>
</dbReference>
<organism evidence="1 3">
    <name type="scientific">Xanthomonas cucurbitae</name>
    <dbReference type="NCBI Taxonomy" id="56453"/>
    <lineage>
        <taxon>Bacteria</taxon>
        <taxon>Pseudomonadati</taxon>
        <taxon>Pseudomonadota</taxon>
        <taxon>Gammaproteobacteria</taxon>
        <taxon>Lysobacterales</taxon>
        <taxon>Lysobacteraceae</taxon>
        <taxon>Xanthomonas</taxon>
    </lineage>
</organism>
<evidence type="ECO:0000313" key="3">
    <source>
        <dbReference type="Proteomes" id="UP000239561"/>
    </source>
</evidence>
<dbReference type="Proteomes" id="UP000239561">
    <property type="component" value="Unassembled WGS sequence"/>
</dbReference>
<protein>
    <submittedName>
        <fullName evidence="2">DUF2867 domain-containing protein</fullName>
    </submittedName>
</protein>
<dbReference type="AlphaFoldDB" id="A0A2S7DPX4"/>
<reference evidence="1 3" key="1">
    <citation type="submission" date="2016-08" db="EMBL/GenBank/DDBJ databases">
        <authorList>
            <person name="Seilhamer J.J."/>
        </authorList>
    </citation>
    <scope>NUCLEOTIDE SEQUENCE [LARGE SCALE GENOMIC DNA]</scope>
    <source>
        <strain evidence="1 3">CFBP2542</strain>
    </source>
</reference>